<accession>A0A090LKG5</accession>
<evidence type="ECO:0000313" key="4">
    <source>
        <dbReference type="WormBase" id="SRAE_2000492500"/>
    </source>
</evidence>
<dbReference type="WormBase" id="SRAE_2000492500">
    <property type="protein sequence ID" value="SRP06509"/>
    <property type="gene ID" value="WBGene00265172"/>
</dbReference>
<keyword evidence="2" id="KW-1185">Reference proteome</keyword>
<dbReference type="AlphaFoldDB" id="A0A090LKG5"/>
<reference evidence="1" key="1">
    <citation type="submission" date="2014-09" db="EMBL/GenBank/DDBJ databases">
        <authorList>
            <person name="Aslett A.Martin."/>
        </authorList>
    </citation>
    <scope>NUCLEOTIDE SEQUENCE</scope>
    <source>
        <strain evidence="1">ED321 Heterogonic</strain>
    </source>
</reference>
<dbReference type="GeneID" id="36382665"/>
<gene>
    <name evidence="1 3 4" type="ORF">SRAE_2000492500</name>
</gene>
<evidence type="ECO:0000313" key="1">
    <source>
        <dbReference type="EMBL" id="CEF70292.1"/>
    </source>
</evidence>
<dbReference type="EMBL" id="LN609529">
    <property type="protein sequence ID" value="CEF70292.1"/>
    <property type="molecule type" value="Genomic_DNA"/>
</dbReference>
<organism evidence="1">
    <name type="scientific">Strongyloides ratti</name>
    <name type="common">Parasitic roundworm</name>
    <dbReference type="NCBI Taxonomy" id="34506"/>
    <lineage>
        <taxon>Eukaryota</taxon>
        <taxon>Metazoa</taxon>
        <taxon>Ecdysozoa</taxon>
        <taxon>Nematoda</taxon>
        <taxon>Chromadorea</taxon>
        <taxon>Rhabditida</taxon>
        <taxon>Tylenchina</taxon>
        <taxon>Panagrolaimomorpha</taxon>
        <taxon>Strongyloidoidea</taxon>
        <taxon>Strongyloididae</taxon>
        <taxon>Strongyloides</taxon>
    </lineage>
</organism>
<dbReference type="CTD" id="36382665"/>
<proteinExistence type="predicted"/>
<reference evidence="3" key="3">
    <citation type="submission" date="2020-12" db="UniProtKB">
        <authorList>
            <consortium name="WormBaseParasite"/>
        </authorList>
    </citation>
    <scope>IDENTIFICATION</scope>
</reference>
<name>A0A090LKG5_STRRB</name>
<sequence length="70" mass="8608">MIAIEVSSELYKNIVINQNRNNESLERKKRQYGEVIGYYPYSYYGYVSSYPLYREYSYPLYGYPYHFKKF</sequence>
<dbReference type="Proteomes" id="UP000035682">
    <property type="component" value="Unplaced"/>
</dbReference>
<evidence type="ECO:0000313" key="2">
    <source>
        <dbReference type="Proteomes" id="UP000035682"/>
    </source>
</evidence>
<dbReference type="RefSeq" id="XP_024509491.1">
    <property type="nucleotide sequence ID" value="XM_024643867.1"/>
</dbReference>
<dbReference type="WBParaSite" id="SRAE_2000492500.1">
    <property type="protein sequence ID" value="SRAE_2000492500.1"/>
    <property type="gene ID" value="WBGene00265172"/>
</dbReference>
<reference evidence="2" key="2">
    <citation type="submission" date="2014-09" db="EMBL/GenBank/DDBJ databases">
        <authorList>
            <person name="Martin A.A."/>
        </authorList>
    </citation>
    <scope>NUCLEOTIDE SEQUENCE</scope>
    <source>
        <strain evidence="2">ED321</strain>
    </source>
</reference>
<protein>
    <submittedName>
        <fullName evidence="1 3">Uncharacterized protein</fullName>
    </submittedName>
</protein>
<evidence type="ECO:0000313" key="3">
    <source>
        <dbReference type="WBParaSite" id="SRAE_2000492500.1"/>
    </source>
</evidence>